<accession>A0ABW6SFZ8</accession>
<dbReference type="RefSeq" id="WP_387407159.1">
    <property type="nucleotide sequence ID" value="NZ_JBIAQY010000046.1"/>
</dbReference>
<dbReference type="InterPro" id="IPR002577">
    <property type="entry name" value="HTH_HxlR"/>
</dbReference>
<keyword evidence="6" id="KW-1185">Reference proteome</keyword>
<dbReference type="SUPFAM" id="SSF46785">
    <property type="entry name" value="Winged helix' DNA-binding domain"/>
    <property type="match status" value="1"/>
</dbReference>
<dbReference type="PANTHER" id="PTHR33204:SF39">
    <property type="entry name" value="TRANSCRIPTIONAL REGULATORY PROTEIN"/>
    <property type="match status" value="1"/>
</dbReference>
<sequence length="175" mass="19782">MTSQLSWCTICYPVHDLSQAPPGEGGTSMFQRHSDVPVHVDSAADDDSRDSALDQACSVLEVINRVSGKWAIGILLRTTRHPMRFTELEREIDGISRRMLTLTLRNLERDGLLTRTVYPSVPPRTEYEATPMARELYRTLLTLTEWADRHRHTIAAARKTYDEQSTPAPAQSESD</sequence>
<evidence type="ECO:0000313" key="5">
    <source>
        <dbReference type="EMBL" id="MFF3575263.1"/>
    </source>
</evidence>
<dbReference type="Pfam" id="PF01638">
    <property type="entry name" value="HxlR"/>
    <property type="match status" value="1"/>
</dbReference>
<keyword evidence="1" id="KW-0805">Transcription regulation</keyword>
<evidence type="ECO:0000313" key="6">
    <source>
        <dbReference type="Proteomes" id="UP001601992"/>
    </source>
</evidence>
<keyword evidence="3" id="KW-0804">Transcription</keyword>
<keyword evidence="2" id="KW-0238">DNA-binding</keyword>
<dbReference type="PROSITE" id="PS51118">
    <property type="entry name" value="HTH_HXLR"/>
    <property type="match status" value="1"/>
</dbReference>
<dbReference type="PANTHER" id="PTHR33204">
    <property type="entry name" value="TRANSCRIPTIONAL REGULATOR, MARR FAMILY"/>
    <property type="match status" value="1"/>
</dbReference>
<feature type="domain" description="HTH hxlR-type" evidence="4">
    <location>
        <begin position="57"/>
        <end position="155"/>
    </location>
</feature>
<gene>
    <name evidence="5" type="ORF">ACFYXQ_46795</name>
</gene>
<reference evidence="5 6" key="1">
    <citation type="submission" date="2024-10" db="EMBL/GenBank/DDBJ databases">
        <title>The Natural Products Discovery Center: Release of the First 8490 Sequenced Strains for Exploring Actinobacteria Biosynthetic Diversity.</title>
        <authorList>
            <person name="Kalkreuter E."/>
            <person name="Kautsar S.A."/>
            <person name="Yang D."/>
            <person name="Bader C.D."/>
            <person name="Teijaro C.N."/>
            <person name="Fluegel L."/>
            <person name="Davis C.M."/>
            <person name="Simpson J.R."/>
            <person name="Lauterbach L."/>
            <person name="Steele A.D."/>
            <person name="Gui C."/>
            <person name="Meng S."/>
            <person name="Li G."/>
            <person name="Viehrig K."/>
            <person name="Ye F."/>
            <person name="Su P."/>
            <person name="Kiefer A.F."/>
            <person name="Nichols A."/>
            <person name="Cepeda A.J."/>
            <person name="Yan W."/>
            <person name="Fan B."/>
            <person name="Jiang Y."/>
            <person name="Adhikari A."/>
            <person name="Zheng C.-J."/>
            <person name="Schuster L."/>
            <person name="Cowan T.M."/>
            <person name="Smanski M.J."/>
            <person name="Chevrette M.G."/>
            <person name="De Carvalho L.P.S."/>
            <person name="Shen B."/>
        </authorList>
    </citation>
    <scope>NUCLEOTIDE SEQUENCE [LARGE SCALE GENOMIC DNA]</scope>
    <source>
        <strain evidence="5 6">NPDC002593</strain>
    </source>
</reference>
<organism evidence="5 6">
    <name type="scientific">Nocardia jiangxiensis</name>
    <dbReference type="NCBI Taxonomy" id="282685"/>
    <lineage>
        <taxon>Bacteria</taxon>
        <taxon>Bacillati</taxon>
        <taxon>Actinomycetota</taxon>
        <taxon>Actinomycetes</taxon>
        <taxon>Mycobacteriales</taxon>
        <taxon>Nocardiaceae</taxon>
        <taxon>Nocardia</taxon>
    </lineage>
</organism>
<protein>
    <submittedName>
        <fullName evidence="5">Winged helix-turn-helix transcriptional regulator</fullName>
    </submittedName>
</protein>
<evidence type="ECO:0000256" key="1">
    <source>
        <dbReference type="ARBA" id="ARBA00023015"/>
    </source>
</evidence>
<dbReference type="Proteomes" id="UP001601992">
    <property type="component" value="Unassembled WGS sequence"/>
</dbReference>
<evidence type="ECO:0000259" key="4">
    <source>
        <dbReference type="PROSITE" id="PS51118"/>
    </source>
</evidence>
<name>A0ABW6SFZ8_9NOCA</name>
<dbReference type="EMBL" id="JBIAQY010000046">
    <property type="protein sequence ID" value="MFF3575263.1"/>
    <property type="molecule type" value="Genomic_DNA"/>
</dbReference>
<dbReference type="InterPro" id="IPR036390">
    <property type="entry name" value="WH_DNA-bd_sf"/>
</dbReference>
<dbReference type="Gene3D" id="1.10.10.10">
    <property type="entry name" value="Winged helix-like DNA-binding domain superfamily/Winged helix DNA-binding domain"/>
    <property type="match status" value="1"/>
</dbReference>
<evidence type="ECO:0000256" key="2">
    <source>
        <dbReference type="ARBA" id="ARBA00023125"/>
    </source>
</evidence>
<evidence type="ECO:0000256" key="3">
    <source>
        <dbReference type="ARBA" id="ARBA00023163"/>
    </source>
</evidence>
<dbReference type="InterPro" id="IPR036388">
    <property type="entry name" value="WH-like_DNA-bd_sf"/>
</dbReference>
<proteinExistence type="predicted"/>
<comment type="caution">
    <text evidence="5">The sequence shown here is derived from an EMBL/GenBank/DDBJ whole genome shotgun (WGS) entry which is preliminary data.</text>
</comment>